<accession>A0A821PUS0</accession>
<organism evidence="2 3">
    <name type="scientific">Rotaria socialis</name>
    <dbReference type="NCBI Taxonomy" id="392032"/>
    <lineage>
        <taxon>Eukaryota</taxon>
        <taxon>Metazoa</taxon>
        <taxon>Spiralia</taxon>
        <taxon>Gnathifera</taxon>
        <taxon>Rotifera</taxon>
        <taxon>Eurotatoria</taxon>
        <taxon>Bdelloidea</taxon>
        <taxon>Philodinida</taxon>
        <taxon>Philodinidae</taxon>
        <taxon>Rotaria</taxon>
    </lineage>
</organism>
<reference evidence="2" key="1">
    <citation type="submission" date="2021-02" db="EMBL/GenBank/DDBJ databases">
        <authorList>
            <person name="Nowell W R."/>
        </authorList>
    </citation>
    <scope>NUCLEOTIDE SEQUENCE</scope>
</reference>
<evidence type="ECO:0000256" key="1">
    <source>
        <dbReference type="SAM" id="MobiDB-lite"/>
    </source>
</evidence>
<feature type="non-terminal residue" evidence="2">
    <location>
        <position position="123"/>
    </location>
</feature>
<comment type="caution">
    <text evidence="2">The sequence shown here is derived from an EMBL/GenBank/DDBJ whole genome shotgun (WGS) entry which is preliminary data.</text>
</comment>
<proteinExistence type="predicted"/>
<dbReference type="EMBL" id="CAJOBP010050702">
    <property type="protein sequence ID" value="CAF4811559.1"/>
    <property type="molecule type" value="Genomic_DNA"/>
</dbReference>
<evidence type="ECO:0000313" key="2">
    <source>
        <dbReference type="EMBL" id="CAF4811559.1"/>
    </source>
</evidence>
<protein>
    <submittedName>
        <fullName evidence="2">Uncharacterized protein</fullName>
    </submittedName>
</protein>
<evidence type="ECO:0000313" key="3">
    <source>
        <dbReference type="Proteomes" id="UP000663873"/>
    </source>
</evidence>
<feature type="region of interest" description="Disordered" evidence="1">
    <location>
        <begin position="68"/>
        <end position="123"/>
    </location>
</feature>
<name>A0A821PUS0_9BILA</name>
<feature type="compositionally biased region" description="Low complexity" evidence="1">
    <location>
        <begin position="68"/>
        <end position="84"/>
    </location>
</feature>
<gene>
    <name evidence="2" type="ORF">UJA718_LOCUS41748</name>
</gene>
<keyword evidence="3" id="KW-1185">Reference proteome</keyword>
<dbReference type="AlphaFoldDB" id="A0A821PUS0"/>
<sequence length="123" mass="13929">NKIDKIVLNSIDQHQPLISNIFSKKSDHNYSFSDTYADRAFCSSDKPYDNYDEITSCILPETIVLNKNTNTNNNDNNNNNNNNKQEQSLLMSPIYRKISERSDGSESGVGSESNPYSDGENRL</sequence>
<dbReference type="Proteomes" id="UP000663873">
    <property type="component" value="Unassembled WGS sequence"/>
</dbReference>
<feature type="non-terminal residue" evidence="2">
    <location>
        <position position="1"/>
    </location>
</feature>